<accession>A0A3S5CVD8</accession>
<reference evidence="1" key="1">
    <citation type="submission" date="2018-11" db="EMBL/GenBank/DDBJ databases">
        <authorList>
            <consortium name="Pathogen Informatics"/>
        </authorList>
    </citation>
    <scope>NUCLEOTIDE SEQUENCE</scope>
</reference>
<dbReference type="EMBL" id="CAAALY010273668">
    <property type="protein sequence ID" value="VEL42300.1"/>
    <property type="molecule type" value="Genomic_DNA"/>
</dbReference>
<evidence type="ECO:0000313" key="1">
    <source>
        <dbReference type="EMBL" id="VEL42300.1"/>
    </source>
</evidence>
<dbReference type="Proteomes" id="UP000784294">
    <property type="component" value="Unassembled WGS sequence"/>
</dbReference>
<gene>
    <name evidence="1" type="ORF">PXEA_LOCUS35740</name>
</gene>
<organism evidence="1 2">
    <name type="scientific">Protopolystoma xenopodis</name>
    <dbReference type="NCBI Taxonomy" id="117903"/>
    <lineage>
        <taxon>Eukaryota</taxon>
        <taxon>Metazoa</taxon>
        <taxon>Spiralia</taxon>
        <taxon>Lophotrochozoa</taxon>
        <taxon>Platyhelminthes</taxon>
        <taxon>Monogenea</taxon>
        <taxon>Polyopisthocotylea</taxon>
        <taxon>Polystomatidea</taxon>
        <taxon>Polystomatidae</taxon>
        <taxon>Protopolystoma</taxon>
    </lineage>
</organism>
<sequence>MVRERDQANRRSCLALVKQLDDMGRKTEMKTSWPESMECALLSRMAPWTWYIRRQLAGIVIDIVSASCRSQRQPQLQPAKGTSQLSVGQS</sequence>
<protein>
    <submittedName>
        <fullName evidence="1">Uncharacterized protein</fullName>
    </submittedName>
</protein>
<proteinExistence type="predicted"/>
<comment type="caution">
    <text evidence="1">The sequence shown here is derived from an EMBL/GenBank/DDBJ whole genome shotgun (WGS) entry which is preliminary data.</text>
</comment>
<dbReference type="AlphaFoldDB" id="A0A3S5CVD8"/>
<name>A0A3S5CVD8_9PLAT</name>
<evidence type="ECO:0000313" key="2">
    <source>
        <dbReference type="Proteomes" id="UP000784294"/>
    </source>
</evidence>
<keyword evidence="2" id="KW-1185">Reference proteome</keyword>